<dbReference type="InterPro" id="IPR011049">
    <property type="entry name" value="Serralysin-like_metalloprot_C"/>
</dbReference>
<evidence type="ECO:0000313" key="6">
    <source>
        <dbReference type="Proteomes" id="UP001500957"/>
    </source>
</evidence>
<gene>
    <name evidence="5" type="ORF">GCM10009547_11610</name>
</gene>
<evidence type="ECO:0000256" key="1">
    <source>
        <dbReference type="ARBA" id="ARBA00004613"/>
    </source>
</evidence>
<dbReference type="PROSITE" id="PS00330">
    <property type="entry name" value="HEMOLYSIN_CALCIUM"/>
    <property type="match status" value="2"/>
</dbReference>
<dbReference type="InterPro" id="IPR001343">
    <property type="entry name" value="Hemolysn_Ca-bd"/>
</dbReference>
<reference evidence="6" key="1">
    <citation type="journal article" date="2019" name="Int. J. Syst. Evol. Microbiol.">
        <title>The Global Catalogue of Microorganisms (GCM) 10K type strain sequencing project: providing services to taxonomists for standard genome sequencing and annotation.</title>
        <authorList>
            <consortium name="The Broad Institute Genomics Platform"/>
            <consortium name="The Broad Institute Genome Sequencing Center for Infectious Disease"/>
            <person name="Wu L."/>
            <person name="Ma J."/>
        </authorList>
    </citation>
    <scope>NUCLEOTIDE SEQUENCE [LARGE SCALE GENOMIC DNA]</scope>
    <source>
        <strain evidence="6">JCM 10671</strain>
    </source>
</reference>
<dbReference type="Proteomes" id="UP001500957">
    <property type="component" value="Unassembled WGS sequence"/>
</dbReference>
<dbReference type="InterPro" id="IPR018511">
    <property type="entry name" value="Hemolysin-typ_Ca-bd_CS"/>
</dbReference>
<accession>A0ABP3RII9</accession>
<feature type="compositionally biased region" description="Gly residues" evidence="3">
    <location>
        <begin position="246"/>
        <end position="268"/>
    </location>
</feature>
<keyword evidence="4" id="KW-0732">Signal</keyword>
<keyword evidence="6" id="KW-1185">Reference proteome</keyword>
<dbReference type="Gene3D" id="2.150.10.10">
    <property type="entry name" value="Serralysin-like metalloprotease, C-terminal"/>
    <property type="match status" value="2"/>
</dbReference>
<dbReference type="RefSeq" id="WP_344602576.1">
    <property type="nucleotide sequence ID" value="NZ_BAAAHE010000008.1"/>
</dbReference>
<evidence type="ECO:0000256" key="2">
    <source>
        <dbReference type="ARBA" id="ARBA00022525"/>
    </source>
</evidence>
<dbReference type="EMBL" id="BAAAHE010000008">
    <property type="protein sequence ID" value="GAA0611238.1"/>
    <property type="molecule type" value="Genomic_DNA"/>
</dbReference>
<evidence type="ECO:0000256" key="3">
    <source>
        <dbReference type="SAM" id="MobiDB-lite"/>
    </source>
</evidence>
<dbReference type="Pfam" id="PF00353">
    <property type="entry name" value="HemolysinCabind"/>
    <property type="match status" value="3"/>
</dbReference>
<dbReference type="SUPFAM" id="SSF51120">
    <property type="entry name" value="beta-Roll"/>
    <property type="match status" value="2"/>
</dbReference>
<proteinExistence type="predicted"/>
<feature type="signal peptide" evidence="4">
    <location>
        <begin position="1"/>
        <end position="29"/>
    </location>
</feature>
<organism evidence="5 6">
    <name type="scientific">Sporichthya brevicatena</name>
    <dbReference type="NCBI Taxonomy" id="171442"/>
    <lineage>
        <taxon>Bacteria</taxon>
        <taxon>Bacillati</taxon>
        <taxon>Actinomycetota</taxon>
        <taxon>Actinomycetes</taxon>
        <taxon>Sporichthyales</taxon>
        <taxon>Sporichthyaceae</taxon>
        <taxon>Sporichthya</taxon>
    </lineage>
</organism>
<dbReference type="PANTHER" id="PTHR38340:SF1">
    <property type="entry name" value="S-LAYER PROTEIN"/>
    <property type="match status" value="1"/>
</dbReference>
<dbReference type="InterPro" id="IPR050557">
    <property type="entry name" value="RTX_toxin/Mannuronan_C5-epim"/>
</dbReference>
<comment type="subcellular location">
    <subcellularLocation>
        <location evidence="1">Secreted</location>
    </subcellularLocation>
</comment>
<sequence length="280" mass="28073">MTLKTVSRFGVVLTTMACVGVFAAPGAQAADVAFTTADGVVGGKIAVTVKLTSDIAEPATVQIHLFQNGTCAGSPMQNNGTPLSSKVFEGAKKNSEYTFTVNNMSPAGTYSWGADVDEAGKDPERKCSAPFAVKEGNTPPPPVAKYTCGGKPATFVGSSKAERIIGSPGDDVIVARGGNDIIEGRGGNDIICGGAGNDIIVGGAGNDRLFGDKGADTIAGGSGNDELRGGAGNDDLRGSTGNDRLYGGGGNDLLNGGAGTDRGNGGAGRNTLRNIELKAS</sequence>
<evidence type="ECO:0000313" key="5">
    <source>
        <dbReference type="EMBL" id="GAA0611238.1"/>
    </source>
</evidence>
<dbReference type="PANTHER" id="PTHR38340">
    <property type="entry name" value="S-LAYER PROTEIN"/>
    <property type="match status" value="1"/>
</dbReference>
<keyword evidence="2" id="KW-0964">Secreted</keyword>
<name>A0ABP3RII9_9ACTN</name>
<feature type="region of interest" description="Disordered" evidence="3">
    <location>
        <begin position="220"/>
        <end position="280"/>
    </location>
</feature>
<comment type="caution">
    <text evidence="5">The sequence shown here is derived from an EMBL/GenBank/DDBJ whole genome shotgun (WGS) entry which is preliminary data.</text>
</comment>
<dbReference type="PRINTS" id="PR00313">
    <property type="entry name" value="CABNDNGRPT"/>
</dbReference>
<protein>
    <submittedName>
        <fullName evidence="5">Uncharacterized protein</fullName>
    </submittedName>
</protein>
<evidence type="ECO:0000256" key="4">
    <source>
        <dbReference type="SAM" id="SignalP"/>
    </source>
</evidence>
<feature type="chain" id="PRO_5046020612" evidence="4">
    <location>
        <begin position="30"/>
        <end position="280"/>
    </location>
</feature>